<feature type="domain" description="NERD" evidence="2">
    <location>
        <begin position="94"/>
        <end position="212"/>
    </location>
</feature>
<keyword evidence="1" id="KW-1133">Transmembrane helix</keyword>
<evidence type="ECO:0000313" key="3">
    <source>
        <dbReference type="EMBL" id="KKS48340.1"/>
    </source>
</evidence>
<dbReference type="InterPro" id="IPR011528">
    <property type="entry name" value="NERD"/>
</dbReference>
<feature type="transmembrane region" description="Helical" evidence="1">
    <location>
        <begin position="41"/>
        <end position="62"/>
    </location>
</feature>
<comment type="caution">
    <text evidence="3">The sequence shown here is derived from an EMBL/GenBank/DDBJ whole genome shotgun (WGS) entry which is preliminary data.</text>
</comment>
<protein>
    <recommendedName>
        <fullName evidence="2">NERD domain-containing protein</fullName>
    </recommendedName>
</protein>
<dbReference type="AlphaFoldDB" id="A0A0G0ZHX7"/>
<dbReference type="PATRIC" id="fig|1618756.3.peg.35"/>
<evidence type="ECO:0000259" key="2">
    <source>
        <dbReference type="PROSITE" id="PS50965"/>
    </source>
</evidence>
<organism evidence="3 4">
    <name type="scientific">Candidatus Nomurabacteria bacterium GW2011_GWC2_42_20</name>
    <dbReference type="NCBI Taxonomy" id="1618756"/>
    <lineage>
        <taxon>Bacteria</taxon>
        <taxon>Candidatus Nomuraibacteriota</taxon>
    </lineage>
</organism>
<dbReference type="EMBL" id="LCDG01000001">
    <property type="protein sequence ID" value="KKS48340.1"/>
    <property type="molecule type" value="Genomic_DNA"/>
</dbReference>
<dbReference type="PROSITE" id="PS50965">
    <property type="entry name" value="NERD"/>
    <property type="match status" value="1"/>
</dbReference>
<evidence type="ECO:0000256" key="1">
    <source>
        <dbReference type="SAM" id="Phobius"/>
    </source>
</evidence>
<name>A0A0G0ZHX7_9BACT</name>
<keyword evidence="1" id="KW-0472">Membrane</keyword>
<keyword evidence="1" id="KW-0812">Transmembrane</keyword>
<reference evidence="3 4" key="1">
    <citation type="journal article" date="2015" name="Nature">
        <title>rRNA introns, odd ribosomes, and small enigmatic genomes across a large radiation of phyla.</title>
        <authorList>
            <person name="Brown C.T."/>
            <person name="Hug L.A."/>
            <person name="Thomas B.C."/>
            <person name="Sharon I."/>
            <person name="Castelle C.J."/>
            <person name="Singh A."/>
            <person name="Wilkins M.J."/>
            <person name="Williams K.H."/>
            <person name="Banfield J.F."/>
        </authorList>
    </citation>
    <scope>NUCLEOTIDE SEQUENCE [LARGE SCALE GENOMIC DNA]</scope>
</reference>
<dbReference type="STRING" id="1618756.UV12_C0001G0035"/>
<proteinExistence type="predicted"/>
<sequence length="259" mass="29358">MEKLSYSKKLYYKAGVKLLIFPILAMILGISFFVYGIDNAIALGVPLAGLVGFGLGFILFPLSERVQTIFDKKIDHIYSKYADPIIDDRDAAKRGIDGESIVFGWLNEILTDKSWSIYKNVEFTAGDKNKFDIDAIVVGPKGIFVFEIKNLSYDFFFTSHDCDVVVGEQIRPCSQKDPRIQIAQNAEILEKKLKASGFNGVKTKRAVVFARPESIRFLGSTTVFLIDNKETLKRYMLEQYDDLRFTPEFCEKVKEAILS</sequence>
<feature type="transmembrane region" description="Helical" evidence="1">
    <location>
        <begin position="12"/>
        <end position="35"/>
    </location>
</feature>
<gene>
    <name evidence="3" type="ORF">UV12_C0001G0035</name>
</gene>
<dbReference type="Proteomes" id="UP000034704">
    <property type="component" value="Unassembled WGS sequence"/>
</dbReference>
<evidence type="ECO:0000313" key="4">
    <source>
        <dbReference type="Proteomes" id="UP000034704"/>
    </source>
</evidence>
<accession>A0A0G0ZHX7</accession>
<dbReference type="Pfam" id="PF08378">
    <property type="entry name" value="NERD"/>
    <property type="match status" value="1"/>
</dbReference>